<dbReference type="AlphaFoldDB" id="A0A2A2SC56"/>
<proteinExistence type="predicted"/>
<dbReference type="Proteomes" id="UP000218151">
    <property type="component" value="Unassembled WGS sequence"/>
</dbReference>
<name>A0A2A2SC56_9SPHN</name>
<evidence type="ECO:0000313" key="1">
    <source>
        <dbReference type="EMBL" id="PAX06838.1"/>
    </source>
</evidence>
<reference evidence="2" key="1">
    <citation type="submission" date="2017-09" db="EMBL/GenBank/DDBJ databases">
        <authorList>
            <person name="Feng G."/>
            <person name="Zhu H."/>
        </authorList>
    </citation>
    <scope>NUCLEOTIDE SEQUENCE [LARGE SCALE GENOMIC DNA]</scope>
    <source>
        <strain evidence="2">1PNM-20</strain>
    </source>
</reference>
<keyword evidence="2" id="KW-1185">Reference proteome</keyword>
<dbReference type="EMBL" id="NSLI01000004">
    <property type="protein sequence ID" value="PAX06838.1"/>
    <property type="molecule type" value="Genomic_DNA"/>
</dbReference>
<protein>
    <submittedName>
        <fullName evidence="1">Uncharacterized protein</fullName>
    </submittedName>
</protein>
<comment type="caution">
    <text evidence="1">The sequence shown here is derived from an EMBL/GenBank/DDBJ whole genome shotgun (WGS) entry which is preliminary data.</text>
</comment>
<gene>
    <name evidence="1" type="ORF">CKY28_12205</name>
</gene>
<accession>A0A2A2SC56</accession>
<organism evidence="1 2">
    <name type="scientific">Sphingomonas lenta</name>
    <dbReference type="NCBI Taxonomy" id="1141887"/>
    <lineage>
        <taxon>Bacteria</taxon>
        <taxon>Pseudomonadati</taxon>
        <taxon>Pseudomonadota</taxon>
        <taxon>Alphaproteobacteria</taxon>
        <taxon>Sphingomonadales</taxon>
        <taxon>Sphingomonadaceae</taxon>
        <taxon>Sphingomonas</taxon>
    </lineage>
</organism>
<dbReference type="RefSeq" id="WP_095998663.1">
    <property type="nucleotide sequence ID" value="NZ_NSLI01000004.1"/>
</dbReference>
<evidence type="ECO:0000313" key="2">
    <source>
        <dbReference type="Proteomes" id="UP000218151"/>
    </source>
</evidence>
<sequence length="73" mass="7988">MIVQPFASRRTVVERRTPSTVELLVATLEPPPDEELDELTDTELLDAPELCEEADTPPSSVLTLVSITRPSAV</sequence>